<dbReference type="PANTHER" id="PTHR36842">
    <property type="entry name" value="PROTEIN TOLB HOMOLOG"/>
    <property type="match status" value="1"/>
</dbReference>
<dbReference type="EMBL" id="BLKX01000001">
    <property type="protein sequence ID" value="GFG80232.1"/>
    <property type="molecule type" value="Genomic_DNA"/>
</dbReference>
<proteinExistence type="predicted"/>
<keyword evidence="2" id="KW-0732">Signal</keyword>
<feature type="chain" id="PRO_5045472339" description="Lipoprotein LpqB beta-propeller domain-containing protein" evidence="2">
    <location>
        <begin position="31"/>
        <end position="397"/>
    </location>
</feature>
<evidence type="ECO:0000256" key="1">
    <source>
        <dbReference type="SAM" id="MobiDB-lite"/>
    </source>
</evidence>
<dbReference type="RefSeq" id="WP_120793330.1">
    <property type="nucleotide sequence ID" value="NZ_BLKX01000001.1"/>
</dbReference>
<gene>
    <name evidence="3" type="ORF">MPRG_35080</name>
</gene>
<reference evidence="3 4" key="1">
    <citation type="journal article" date="2019" name="Emerg. Microbes Infect.">
        <title>Comprehensive subspecies identification of 175 nontuberculous mycobacteria species based on 7547 genomic profiles.</title>
        <authorList>
            <person name="Matsumoto Y."/>
            <person name="Kinjo T."/>
            <person name="Motooka D."/>
            <person name="Nabeya D."/>
            <person name="Jung N."/>
            <person name="Uechi K."/>
            <person name="Horii T."/>
            <person name="Iida T."/>
            <person name="Fujita J."/>
            <person name="Nakamura S."/>
        </authorList>
    </citation>
    <scope>NUCLEOTIDE SEQUENCE [LARGE SCALE GENOMIC DNA]</scope>
    <source>
        <strain evidence="3 4">JCM 18565</strain>
    </source>
</reference>
<dbReference type="SUPFAM" id="SSF82171">
    <property type="entry name" value="DPP6 N-terminal domain-like"/>
    <property type="match status" value="1"/>
</dbReference>
<keyword evidence="4" id="KW-1185">Reference proteome</keyword>
<dbReference type="Gene3D" id="2.120.10.30">
    <property type="entry name" value="TolB, C-terminal domain"/>
    <property type="match status" value="2"/>
</dbReference>
<feature type="region of interest" description="Disordered" evidence="1">
    <location>
        <begin position="73"/>
        <end position="95"/>
    </location>
</feature>
<evidence type="ECO:0008006" key="5">
    <source>
        <dbReference type="Google" id="ProtNLM"/>
    </source>
</evidence>
<evidence type="ECO:0000313" key="4">
    <source>
        <dbReference type="Proteomes" id="UP000465240"/>
    </source>
</evidence>
<name>A0ABQ1C7M4_9MYCO</name>
<organism evidence="3 4">
    <name type="scientific">Mycobacterium paragordonae</name>
    <dbReference type="NCBI Taxonomy" id="1389713"/>
    <lineage>
        <taxon>Bacteria</taxon>
        <taxon>Bacillati</taxon>
        <taxon>Actinomycetota</taxon>
        <taxon>Actinomycetes</taxon>
        <taxon>Mycobacteriales</taxon>
        <taxon>Mycobacteriaceae</taxon>
        <taxon>Mycobacterium</taxon>
    </lineage>
</organism>
<evidence type="ECO:0000313" key="3">
    <source>
        <dbReference type="EMBL" id="GFG80232.1"/>
    </source>
</evidence>
<protein>
    <recommendedName>
        <fullName evidence="5">Lipoprotein LpqB beta-propeller domain-containing protein</fullName>
    </recommendedName>
</protein>
<dbReference type="Proteomes" id="UP000465240">
    <property type="component" value="Unassembled WGS sequence"/>
</dbReference>
<feature type="signal peptide" evidence="2">
    <location>
        <begin position="1"/>
        <end position="30"/>
    </location>
</feature>
<evidence type="ECO:0000256" key="2">
    <source>
        <dbReference type="SAM" id="SignalP"/>
    </source>
</evidence>
<comment type="caution">
    <text evidence="3">The sequence shown here is derived from an EMBL/GenBank/DDBJ whole genome shotgun (WGS) entry which is preliminary data.</text>
</comment>
<dbReference type="InterPro" id="IPR011042">
    <property type="entry name" value="6-blade_b-propeller_TolB-like"/>
</dbReference>
<accession>A0ABQ1C7M4</accession>
<sequence length="397" mass="40853">MTGAPVPNKQHRRRVRVATRWIAAILVALAAAACTSSPKPSPTPVAPSLSRGPQRALFDSLFYSKAGSLYVSDPAGTPGRKLTDGPADTEPAPSPDLAHVAYIHKAATADYGGELWVLDLSPAHEPLGAPRRLVDPGALPPGFGTPEAGDGPPRVWRPRWSPTGNRIAFLEAGQGGGLLLVADAQNGQTVPHKQRMFADDNYAWAPDGQHIAWTGGRSDVSPVDVSVLTVGGTSTPVVTAANAFAVTYDVAGQSILFANGNASGEMFDGIPFAVRDGGIYSVATPGGAPANPPGAATPVLKGQAWYGDVAALSSGAVAFTQTSVDGSAKSMQVLDAHSSVARTLAGSVTADSQGPVWGPGDIVAYVDSGKHLVVTDVDNHAPKQIDTGVDAFAWPPR</sequence>